<evidence type="ECO:0000256" key="5">
    <source>
        <dbReference type="ARBA" id="ARBA00022475"/>
    </source>
</evidence>
<keyword evidence="5" id="KW-1003">Cell membrane</keyword>
<keyword evidence="13" id="KW-0966">Cell projection</keyword>
<feature type="binding site" evidence="16">
    <location>
        <position position="50"/>
    </location>
    <ligand>
        <name>Mg(2+)</name>
        <dbReference type="ChEBI" id="CHEBI:18420"/>
    </ligand>
</feature>
<dbReference type="Gene3D" id="3.40.50.300">
    <property type="entry name" value="P-loop containing nucleotide triphosphate hydrolases"/>
    <property type="match status" value="1"/>
</dbReference>
<sequence length="185" mass="20804">MGLFKKLATALGLSKYEARIVVVGLDNSGKTTLINNIKPKKASTFEVTPTVGFQVESFAKDNLNFTIFDMSGQSRYRELWGHYYREVQAIIFVLDCTERVRMCVAKEELDELLTHPDVSNSCTPILIFANKMDLPGALSAVDCMEQLDLQRISNKPWQIEASNALTGEGIDRGLEWLAEKLRGRK</sequence>
<feature type="binding site" evidence="15">
    <location>
        <position position="72"/>
    </location>
    <ligand>
        <name>GTP</name>
        <dbReference type="ChEBI" id="CHEBI:37565"/>
    </ligand>
</feature>
<dbReference type="GO" id="GO:0030030">
    <property type="term" value="P:cell projection organization"/>
    <property type="evidence" value="ECO:0007669"/>
    <property type="project" value="UniProtKB-KW"/>
</dbReference>
<dbReference type="Pfam" id="PF00025">
    <property type="entry name" value="Arf"/>
    <property type="match status" value="1"/>
</dbReference>
<reference evidence="17" key="1">
    <citation type="submission" date="2021-02" db="EMBL/GenBank/DDBJ databases">
        <title>First Annotated Genome of the Yellow-green Alga Tribonema minus.</title>
        <authorList>
            <person name="Mahan K.M."/>
        </authorList>
    </citation>
    <scope>NUCLEOTIDE SEQUENCE</scope>
    <source>
        <strain evidence="17">UTEX B ZZ1240</strain>
    </source>
</reference>
<dbReference type="InterPro" id="IPR024156">
    <property type="entry name" value="Small_GTPase_ARF"/>
</dbReference>
<evidence type="ECO:0000256" key="1">
    <source>
        <dbReference type="ARBA" id="ARBA00004120"/>
    </source>
</evidence>
<accession>A0A835YUJ0</accession>
<dbReference type="InterPro" id="IPR006689">
    <property type="entry name" value="Small_GTPase_ARF/SAR"/>
</dbReference>
<dbReference type="PANTHER" id="PTHR11711">
    <property type="entry name" value="ADP RIBOSYLATION FACTOR-RELATED"/>
    <property type="match status" value="1"/>
</dbReference>
<name>A0A835YUJ0_9STRA</name>
<proteinExistence type="predicted"/>
<evidence type="ECO:0000256" key="9">
    <source>
        <dbReference type="ARBA" id="ARBA00022794"/>
    </source>
</evidence>
<keyword evidence="7" id="KW-0519">Myristate</keyword>
<evidence type="ECO:0000256" key="8">
    <source>
        <dbReference type="ARBA" id="ARBA00022741"/>
    </source>
</evidence>
<dbReference type="FunFam" id="3.40.50.300:FF:000457">
    <property type="entry name" value="ADP-ribosylation factor-like protein 6"/>
    <property type="match status" value="1"/>
</dbReference>
<dbReference type="InterPro" id="IPR005225">
    <property type="entry name" value="Small_GTP-bd"/>
</dbReference>
<feature type="binding site" evidence="15">
    <location>
        <begin position="130"/>
        <end position="133"/>
    </location>
    <ligand>
        <name>GTP</name>
        <dbReference type="ChEBI" id="CHEBI:37565"/>
    </ligand>
</feature>
<dbReference type="NCBIfam" id="TIGR00231">
    <property type="entry name" value="small_GTP"/>
    <property type="match status" value="1"/>
</dbReference>
<protein>
    <recommendedName>
        <fullName evidence="4">ADP-ribosylation factor-like protein 6</fullName>
    </recommendedName>
</protein>
<dbReference type="OrthoDB" id="2011769at2759"/>
<dbReference type="GO" id="GO:0005525">
    <property type="term" value="F:GTP binding"/>
    <property type="evidence" value="ECO:0007669"/>
    <property type="project" value="UniProtKB-KW"/>
</dbReference>
<keyword evidence="16" id="KW-0479">Metal-binding</keyword>
<dbReference type="SMART" id="SM00177">
    <property type="entry name" value="ARF"/>
    <property type="match status" value="1"/>
</dbReference>
<comment type="subcellular location">
    <subcellularLocation>
        <location evidence="3">Cell projection</location>
        <location evidence="3">Cilium membrane</location>
        <topology evidence="3">Peripheral membrane protein</topology>
        <orientation evidence="3">Cytoplasmic side</orientation>
    </subcellularLocation>
    <subcellularLocation>
        <location evidence="2">Cytoplasm</location>
        <location evidence="2">Cytoskeleton</location>
        <location evidence="2">Cilium axoneme</location>
    </subcellularLocation>
    <subcellularLocation>
        <location evidence="1">Cytoplasm</location>
        <location evidence="1">Cytoskeleton</location>
        <location evidence="1">Cilium basal body</location>
    </subcellularLocation>
</comment>
<dbReference type="EMBL" id="JAFCMP010000334">
    <property type="protein sequence ID" value="KAG5181274.1"/>
    <property type="molecule type" value="Genomic_DNA"/>
</dbReference>
<keyword evidence="12" id="KW-0206">Cytoskeleton</keyword>
<dbReference type="PROSITE" id="PS51422">
    <property type="entry name" value="SAR1"/>
    <property type="match status" value="1"/>
</dbReference>
<keyword evidence="9" id="KW-0970">Cilium biogenesis/degradation</keyword>
<evidence type="ECO:0000313" key="17">
    <source>
        <dbReference type="EMBL" id="KAG5181274.1"/>
    </source>
</evidence>
<evidence type="ECO:0000256" key="14">
    <source>
        <dbReference type="ARBA" id="ARBA00023288"/>
    </source>
</evidence>
<feature type="binding site" evidence="16">
    <location>
        <position position="31"/>
    </location>
    <ligand>
        <name>Mg(2+)</name>
        <dbReference type="ChEBI" id="CHEBI:18420"/>
    </ligand>
</feature>
<evidence type="ECO:0000256" key="6">
    <source>
        <dbReference type="ARBA" id="ARBA00022490"/>
    </source>
</evidence>
<organism evidence="17 18">
    <name type="scientific">Tribonema minus</name>
    <dbReference type="NCBI Taxonomy" id="303371"/>
    <lineage>
        <taxon>Eukaryota</taxon>
        <taxon>Sar</taxon>
        <taxon>Stramenopiles</taxon>
        <taxon>Ochrophyta</taxon>
        <taxon>PX clade</taxon>
        <taxon>Xanthophyceae</taxon>
        <taxon>Tribonematales</taxon>
        <taxon>Tribonemataceae</taxon>
        <taxon>Tribonema</taxon>
    </lineage>
</organism>
<keyword evidence="10 15" id="KW-0342">GTP-binding</keyword>
<dbReference type="GO" id="GO:0060170">
    <property type="term" value="C:ciliary membrane"/>
    <property type="evidence" value="ECO:0007669"/>
    <property type="project" value="UniProtKB-SubCell"/>
</dbReference>
<dbReference type="SMART" id="SM00178">
    <property type="entry name" value="SAR"/>
    <property type="match status" value="1"/>
</dbReference>
<dbReference type="PRINTS" id="PR00328">
    <property type="entry name" value="SAR1GTPBP"/>
</dbReference>
<feature type="binding site" evidence="15">
    <location>
        <begin position="24"/>
        <end position="31"/>
    </location>
    <ligand>
        <name>GTP</name>
        <dbReference type="ChEBI" id="CHEBI:37565"/>
    </ligand>
</feature>
<evidence type="ECO:0000256" key="7">
    <source>
        <dbReference type="ARBA" id="ARBA00022707"/>
    </source>
</evidence>
<keyword evidence="16" id="KW-0460">Magnesium</keyword>
<evidence type="ECO:0000256" key="13">
    <source>
        <dbReference type="ARBA" id="ARBA00023273"/>
    </source>
</evidence>
<evidence type="ECO:0000256" key="16">
    <source>
        <dbReference type="PIRSR" id="PIRSR606689-2"/>
    </source>
</evidence>
<dbReference type="GO" id="GO:0003924">
    <property type="term" value="F:GTPase activity"/>
    <property type="evidence" value="ECO:0007669"/>
    <property type="project" value="InterPro"/>
</dbReference>
<dbReference type="Proteomes" id="UP000664859">
    <property type="component" value="Unassembled WGS sequence"/>
</dbReference>
<keyword evidence="11" id="KW-0472">Membrane</keyword>
<evidence type="ECO:0000256" key="15">
    <source>
        <dbReference type="PIRSR" id="PIRSR606689-1"/>
    </source>
</evidence>
<dbReference type="InterPro" id="IPR027417">
    <property type="entry name" value="P-loop_NTPase"/>
</dbReference>
<evidence type="ECO:0000256" key="11">
    <source>
        <dbReference type="ARBA" id="ARBA00023136"/>
    </source>
</evidence>
<dbReference type="SMART" id="SM00175">
    <property type="entry name" value="RAB"/>
    <property type="match status" value="1"/>
</dbReference>
<dbReference type="SUPFAM" id="SSF52540">
    <property type="entry name" value="P-loop containing nucleoside triphosphate hydrolases"/>
    <property type="match status" value="1"/>
</dbReference>
<gene>
    <name evidence="17" type="ORF">JKP88DRAFT_256504</name>
</gene>
<comment type="caution">
    <text evidence="17">The sequence shown here is derived from an EMBL/GenBank/DDBJ whole genome shotgun (WGS) entry which is preliminary data.</text>
</comment>
<evidence type="ECO:0000256" key="12">
    <source>
        <dbReference type="ARBA" id="ARBA00023212"/>
    </source>
</evidence>
<dbReference type="PROSITE" id="PS51419">
    <property type="entry name" value="RAB"/>
    <property type="match status" value="1"/>
</dbReference>
<keyword evidence="6" id="KW-0963">Cytoplasm</keyword>
<evidence type="ECO:0000313" key="18">
    <source>
        <dbReference type="Proteomes" id="UP000664859"/>
    </source>
</evidence>
<evidence type="ECO:0000256" key="4">
    <source>
        <dbReference type="ARBA" id="ARBA00019766"/>
    </source>
</evidence>
<dbReference type="AlphaFoldDB" id="A0A835YUJ0"/>
<keyword evidence="8 15" id="KW-0547">Nucleotide-binding</keyword>
<evidence type="ECO:0000256" key="3">
    <source>
        <dbReference type="ARBA" id="ARBA00004522"/>
    </source>
</evidence>
<keyword evidence="18" id="KW-1185">Reference proteome</keyword>
<dbReference type="GO" id="GO:0005930">
    <property type="term" value="C:axoneme"/>
    <property type="evidence" value="ECO:0007669"/>
    <property type="project" value="UniProtKB-SubCell"/>
</dbReference>
<keyword evidence="14" id="KW-0449">Lipoprotein</keyword>
<dbReference type="PROSITE" id="PS51417">
    <property type="entry name" value="ARF"/>
    <property type="match status" value="1"/>
</dbReference>
<evidence type="ECO:0000256" key="2">
    <source>
        <dbReference type="ARBA" id="ARBA00004430"/>
    </source>
</evidence>
<dbReference type="GO" id="GO:0046872">
    <property type="term" value="F:metal ion binding"/>
    <property type="evidence" value="ECO:0007669"/>
    <property type="project" value="UniProtKB-KW"/>
</dbReference>
<evidence type="ECO:0000256" key="10">
    <source>
        <dbReference type="ARBA" id="ARBA00023134"/>
    </source>
</evidence>